<evidence type="ECO:0000313" key="8">
    <source>
        <dbReference type="Proteomes" id="UP000737113"/>
    </source>
</evidence>
<dbReference type="AlphaFoldDB" id="A0A972JLA7"/>
<accession>A0A972JLA7</accession>
<evidence type="ECO:0000256" key="4">
    <source>
        <dbReference type="ARBA" id="ARBA00023237"/>
    </source>
</evidence>
<comment type="function">
    <text evidence="6">Part of the outer membrane protein assembly complex, which is involved in assembly and insertion of beta-barrel proteins into the outer membrane.</text>
</comment>
<dbReference type="PIRSF" id="PIRSF026343">
    <property type="entry name" value="NlpB"/>
    <property type="match status" value="1"/>
</dbReference>
<dbReference type="Gene3D" id="3.30.310.170">
    <property type="entry name" value="Outer membrane protein assembly factor BamC"/>
    <property type="match status" value="1"/>
</dbReference>
<dbReference type="GO" id="GO:0051205">
    <property type="term" value="P:protein insertion into membrane"/>
    <property type="evidence" value="ECO:0007669"/>
    <property type="project" value="UniProtKB-UniRule"/>
</dbReference>
<evidence type="ECO:0000256" key="5">
    <source>
        <dbReference type="ARBA" id="ARBA00023288"/>
    </source>
</evidence>
<dbReference type="Gene3D" id="3.30.530.50">
    <property type="match status" value="1"/>
</dbReference>
<protein>
    <recommendedName>
        <fullName evidence="6">Outer membrane protein assembly factor BamC</fullName>
    </recommendedName>
</protein>
<evidence type="ECO:0000256" key="2">
    <source>
        <dbReference type="ARBA" id="ARBA00023136"/>
    </source>
</evidence>
<comment type="subunit">
    <text evidence="6">Part of the Bam complex.</text>
</comment>
<evidence type="ECO:0000256" key="3">
    <source>
        <dbReference type="ARBA" id="ARBA00023139"/>
    </source>
</evidence>
<dbReference type="InterPro" id="IPR010653">
    <property type="entry name" value="NlpB/DapX"/>
</dbReference>
<keyword evidence="4 6" id="KW-0998">Cell outer membrane</keyword>
<keyword evidence="5 6" id="KW-0449">Lipoprotein</keyword>
<gene>
    <name evidence="6 7" type="primary">bamC</name>
    <name evidence="7" type="ORF">HC757_18005</name>
</gene>
<keyword evidence="3 6" id="KW-0564">Palmitate</keyword>
<sequence>MLKQVTPLMLIAAVAACSSPLDRRQVNDNDAYVNTATSPELVIPAGLHKPSYNQEYNIPAIGPKADPLLVGKRLDVRPPLQVLPMAEGTHVEEGSDNIKIVVESIDNKVDLKQEIFSTLKGFMAKQGIGSRSENYEQGSIETDWIESQEVIESNMWSADKVYLLRQRYRFNVEVRPHGRTGNVTIDLVEHEEHYNGVEQDILLSGEDKRRYTVDMLNSAVSYMSIKREKAIKAARLQQSLGIEVSLVEPQAGEGEQAGQAYWLAAAPYKQVWDRLRIVLPEMGFEIADMDSNKGLYFLSFNDNSGFWSSLWGDDKLPLKEGNYRILLEDGDASEQTKIVLRDAQDEPLSNEVVAGVYQALANLMKEDRNQR</sequence>
<evidence type="ECO:0000256" key="1">
    <source>
        <dbReference type="ARBA" id="ARBA00022729"/>
    </source>
</evidence>
<dbReference type="Proteomes" id="UP000737113">
    <property type="component" value="Unassembled WGS sequence"/>
</dbReference>
<comment type="caution">
    <text evidence="7">The sequence shown here is derived from an EMBL/GenBank/DDBJ whole genome shotgun (WGS) entry which is preliminary data.</text>
</comment>
<dbReference type="Pfam" id="PF06804">
    <property type="entry name" value="Lipoprotein_18"/>
    <property type="match status" value="1"/>
</dbReference>
<dbReference type="PROSITE" id="PS51257">
    <property type="entry name" value="PROKAR_LIPOPROTEIN"/>
    <property type="match status" value="1"/>
</dbReference>
<dbReference type="GO" id="GO:0009279">
    <property type="term" value="C:cell outer membrane"/>
    <property type="evidence" value="ECO:0007669"/>
    <property type="project" value="UniProtKB-SubCell"/>
</dbReference>
<dbReference type="GO" id="GO:0043165">
    <property type="term" value="P:Gram-negative-bacterium-type cell outer membrane assembly"/>
    <property type="evidence" value="ECO:0007669"/>
    <property type="project" value="UniProtKB-UniRule"/>
</dbReference>
<keyword evidence="1 6" id="KW-0732">Signal</keyword>
<name>A0A972JLA7_9GAMM</name>
<dbReference type="HAMAP" id="MF_00924">
    <property type="entry name" value="OM_assembly_BamC"/>
    <property type="match status" value="1"/>
</dbReference>
<proteinExistence type="inferred from homology"/>
<comment type="similarity">
    <text evidence="6">Belongs to the BamC family.</text>
</comment>
<comment type="subcellular location">
    <subcellularLocation>
        <location evidence="6">Cell outer membrane</location>
        <topology evidence="6">Lipid-anchor</topology>
    </subcellularLocation>
</comment>
<evidence type="ECO:0000313" key="7">
    <source>
        <dbReference type="EMBL" id="NMH67055.1"/>
    </source>
</evidence>
<keyword evidence="8" id="KW-1185">Reference proteome</keyword>
<dbReference type="InterPro" id="IPR014524">
    <property type="entry name" value="BamC"/>
</dbReference>
<dbReference type="EMBL" id="JAAXYH010000021">
    <property type="protein sequence ID" value="NMH67055.1"/>
    <property type="molecule type" value="Genomic_DNA"/>
</dbReference>
<keyword evidence="2 6" id="KW-0472">Membrane</keyword>
<dbReference type="RefSeq" id="WP_169565835.1">
    <property type="nucleotide sequence ID" value="NZ_JAAXYH010000021.1"/>
</dbReference>
<evidence type="ECO:0000256" key="6">
    <source>
        <dbReference type="HAMAP-Rule" id="MF_00924"/>
    </source>
</evidence>
<dbReference type="InterPro" id="IPR042268">
    <property type="entry name" value="BamC_C"/>
</dbReference>
<reference evidence="7" key="1">
    <citation type="submission" date="2020-04" db="EMBL/GenBank/DDBJ databases">
        <title>Description of Shewanella salipaludis sp. nov., isolated from a salt marsh.</title>
        <authorList>
            <person name="Park S."/>
            <person name="Yoon J.-H."/>
        </authorList>
    </citation>
    <scope>NUCLEOTIDE SEQUENCE</scope>
    <source>
        <strain evidence="7">SHSM-M6</strain>
    </source>
</reference>
<organism evidence="7 8">
    <name type="scientific">Shewanella salipaludis</name>
    <dbReference type="NCBI Taxonomy" id="2723052"/>
    <lineage>
        <taxon>Bacteria</taxon>
        <taxon>Pseudomonadati</taxon>
        <taxon>Pseudomonadota</taxon>
        <taxon>Gammaproteobacteria</taxon>
        <taxon>Alteromonadales</taxon>
        <taxon>Shewanellaceae</taxon>
        <taxon>Shewanella</taxon>
    </lineage>
</organism>